<dbReference type="InterPro" id="IPR032466">
    <property type="entry name" value="Metal_Hydrolase"/>
</dbReference>
<dbReference type="Gene3D" id="2.30.40.10">
    <property type="entry name" value="Urease, subunit C, domain 1"/>
    <property type="match status" value="1"/>
</dbReference>
<dbReference type="Proteomes" id="UP000315673">
    <property type="component" value="Chromosome"/>
</dbReference>
<sequence length="518" mass="55507">MAMARQLTRRQMVGGTVAAGALARWSPGLAQQSAPMTLFKEVMLVDGTGAPSRLANVLVSGDRIADVTEPTGRRIAAGAARTVAGEGRVLAPGFIDMHSHGDPLEDSYESFLAMGVTTITLGQDGDGPRIGKDLDPRSWMAAVDRAAIDLNVALLASHGTLRRAAGVPDSVRRPDADGLARMAAQLESELRAGAFGLSYGLEYVPGIYSSAPELANLGRVVARHSGVVMSHMRSENDDEIEASIDELVSTSLPARPHISHLKVVFGKGAGRAQQLIDFLETKRRQGVDLTADEYPYEAGYTGIAILFPQWALPPTDYAGVIASRRQELRDYLIARMTRRGGPEALLIGTPPYAGKTLAQAAQETGLHYADLLIKLGPDGGSGAHFTMNKVLQDALLRYKQVAFSTDGGPGMRHPRATGTYAKLVEEYVVRDKVLTVEEMVRKATGFPAAILRLPDRGVIRKGAKADLVLFDPAKVKARSTYVDPFAMATGFDLVMVNGRPAFEDGKRVGKAGRLLRAV</sequence>
<dbReference type="SUPFAM" id="SSF51556">
    <property type="entry name" value="Metallo-dependent hydrolases"/>
    <property type="match status" value="1"/>
</dbReference>
<keyword evidence="3" id="KW-1185">Reference proteome</keyword>
<accession>A0A5B8LE97</accession>
<gene>
    <name evidence="2" type="ORF">FPZ24_01080</name>
</gene>
<dbReference type="GO" id="GO:0016811">
    <property type="term" value="F:hydrolase activity, acting on carbon-nitrogen (but not peptide) bonds, in linear amides"/>
    <property type="evidence" value="ECO:0007669"/>
    <property type="project" value="InterPro"/>
</dbReference>
<feature type="domain" description="Amidohydrolase 3" evidence="1">
    <location>
        <begin position="401"/>
        <end position="500"/>
    </location>
</feature>
<dbReference type="PANTHER" id="PTHR43135">
    <property type="entry name" value="ALPHA-D-RIBOSE 1-METHYLPHOSPHONATE 5-TRIPHOSPHATE DIPHOSPHATASE"/>
    <property type="match status" value="1"/>
</dbReference>
<dbReference type="KEGG" id="spai:FPZ24_01080"/>
<dbReference type="PANTHER" id="PTHR43135:SF3">
    <property type="entry name" value="ALPHA-D-RIBOSE 1-METHYLPHOSPHONATE 5-TRIPHOSPHATE DIPHOSPHATASE"/>
    <property type="match status" value="1"/>
</dbReference>
<dbReference type="InterPro" id="IPR051781">
    <property type="entry name" value="Metallo-dep_Hydrolase"/>
</dbReference>
<organism evidence="2 3">
    <name type="scientific">Sphingomonas panacisoli</name>
    <dbReference type="NCBI Taxonomy" id="1813879"/>
    <lineage>
        <taxon>Bacteria</taxon>
        <taxon>Pseudomonadati</taxon>
        <taxon>Pseudomonadota</taxon>
        <taxon>Alphaproteobacteria</taxon>
        <taxon>Sphingomonadales</taxon>
        <taxon>Sphingomonadaceae</taxon>
        <taxon>Sphingomonas</taxon>
    </lineage>
</organism>
<proteinExistence type="predicted"/>
<evidence type="ECO:0000313" key="2">
    <source>
        <dbReference type="EMBL" id="QDZ06239.1"/>
    </source>
</evidence>
<dbReference type="AlphaFoldDB" id="A0A5B8LE97"/>
<evidence type="ECO:0000259" key="1">
    <source>
        <dbReference type="Pfam" id="PF07969"/>
    </source>
</evidence>
<evidence type="ECO:0000313" key="3">
    <source>
        <dbReference type="Proteomes" id="UP000315673"/>
    </source>
</evidence>
<dbReference type="InterPro" id="IPR013108">
    <property type="entry name" value="Amidohydro_3"/>
</dbReference>
<dbReference type="EMBL" id="CP042306">
    <property type="protein sequence ID" value="QDZ06239.1"/>
    <property type="molecule type" value="Genomic_DNA"/>
</dbReference>
<dbReference type="InterPro" id="IPR023100">
    <property type="entry name" value="D-aminoacylase_insert_dom_sf"/>
</dbReference>
<protein>
    <submittedName>
        <fullName evidence="2">Amidohydrolase family protein</fullName>
    </submittedName>
</protein>
<dbReference type="Pfam" id="PF07969">
    <property type="entry name" value="Amidohydro_3"/>
    <property type="match status" value="1"/>
</dbReference>
<dbReference type="Gene3D" id="3.30.1490.130">
    <property type="entry name" value="D-aminoacylase. Domain 3"/>
    <property type="match status" value="1"/>
</dbReference>
<name>A0A5B8LE97_9SPHN</name>
<reference evidence="2 3" key="1">
    <citation type="submission" date="2019-07" db="EMBL/GenBank/DDBJ databases">
        <title>Full genome sequence of Sphingomonas sp. 4R-6-7(HKS19).</title>
        <authorList>
            <person name="Im W.-T."/>
        </authorList>
    </citation>
    <scope>NUCLEOTIDE SEQUENCE [LARGE SCALE GENOMIC DNA]</scope>
    <source>
        <strain evidence="2 3">HKS19</strain>
    </source>
</reference>
<dbReference type="Gene3D" id="3.20.20.140">
    <property type="entry name" value="Metal-dependent hydrolases"/>
    <property type="match status" value="1"/>
</dbReference>
<dbReference type="SUPFAM" id="SSF51338">
    <property type="entry name" value="Composite domain of metallo-dependent hydrolases"/>
    <property type="match status" value="1"/>
</dbReference>
<keyword evidence="2" id="KW-0378">Hydrolase</keyword>
<dbReference type="OrthoDB" id="9766983at2"/>
<dbReference type="InterPro" id="IPR011059">
    <property type="entry name" value="Metal-dep_hydrolase_composite"/>
</dbReference>